<organism evidence="3">
    <name type="scientific">marine sediment metagenome</name>
    <dbReference type="NCBI Taxonomy" id="412755"/>
    <lineage>
        <taxon>unclassified sequences</taxon>
        <taxon>metagenomes</taxon>
        <taxon>ecological metagenomes</taxon>
    </lineage>
</organism>
<evidence type="ECO:0000259" key="1">
    <source>
        <dbReference type="Pfam" id="PF07463"/>
    </source>
</evidence>
<evidence type="ECO:0000313" key="3">
    <source>
        <dbReference type="EMBL" id="KKN91305.1"/>
    </source>
</evidence>
<name>A0A0F9UDQ6_9ZZZZ</name>
<reference evidence="3" key="1">
    <citation type="journal article" date="2015" name="Nature">
        <title>Complex archaea that bridge the gap between prokaryotes and eukaryotes.</title>
        <authorList>
            <person name="Spang A."/>
            <person name="Saw J.H."/>
            <person name="Jorgensen S.L."/>
            <person name="Zaremba-Niedzwiedzka K."/>
            <person name="Martijn J."/>
            <person name="Lind A.E."/>
            <person name="van Eijk R."/>
            <person name="Schleper C."/>
            <person name="Guy L."/>
            <person name="Ettema T.J."/>
        </authorList>
    </citation>
    <scope>NUCLEOTIDE SEQUENCE</scope>
</reference>
<dbReference type="Pfam" id="PF13392">
    <property type="entry name" value="HNH_3"/>
    <property type="match status" value="1"/>
</dbReference>
<dbReference type="InterPro" id="IPR044925">
    <property type="entry name" value="His-Me_finger_sf"/>
</dbReference>
<feature type="domain" description="HNH nuclease" evidence="2">
    <location>
        <begin position="70"/>
        <end position="109"/>
    </location>
</feature>
<sequence length="180" mass="20348">MVQKPVKGESWRDVVGYEGLYLVSNYGRIKSLPRKTTSGKVLKQMKQKSGHIFFGLSMNGNEKHHNIAKLMMQAFVGPCPADMECCHNDGNPGNNNISNLRYDTHKNNMADRKKHGTFVPPPINFGSNNGNSKLSSIDIKKIKELLIDNVKIRIVAALFKVHITTIYKIRNKKTWRHVCG</sequence>
<dbReference type="SUPFAM" id="SSF54060">
    <property type="entry name" value="His-Me finger endonucleases"/>
    <property type="match status" value="1"/>
</dbReference>
<comment type="caution">
    <text evidence="3">The sequence shown here is derived from an EMBL/GenBank/DDBJ whole genome shotgun (WGS) entry which is preliminary data.</text>
</comment>
<dbReference type="Gene3D" id="3.90.75.20">
    <property type="match status" value="1"/>
</dbReference>
<evidence type="ECO:0000259" key="2">
    <source>
        <dbReference type="Pfam" id="PF13392"/>
    </source>
</evidence>
<dbReference type="AlphaFoldDB" id="A0A0F9UDQ6"/>
<proteinExistence type="predicted"/>
<dbReference type="EMBL" id="LAZR01000105">
    <property type="protein sequence ID" value="KKN91305.1"/>
    <property type="molecule type" value="Genomic_DNA"/>
</dbReference>
<evidence type="ECO:0008006" key="4">
    <source>
        <dbReference type="Google" id="ProtNLM"/>
    </source>
</evidence>
<protein>
    <recommendedName>
        <fullName evidence="4">HNH nuclease domain-containing protein</fullName>
    </recommendedName>
</protein>
<dbReference type="InterPro" id="IPR003615">
    <property type="entry name" value="HNH_nuc"/>
</dbReference>
<dbReference type="GO" id="GO:0016788">
    <property type="term" value="F:hydrolase activity, acting on ester bonds"/>
    <property type="evidence" value="ECO:0007669"/>
    <property type="project" value="InterPro"/>
</dbReference>
<dbReference type="Pfam" id="PF07463">
    <property type="entry name" value="NUMOD4"/>
    <property type="match status" value="1"/>
</dbReference>
<dbReference type="InterPro" id="IPR010902">
    <property type="entry name" value="NUMOD4"/>
</dbReference>
<accession>A0A0F9UDQ6</accession>
<gene>
    <name evidence="3" type="ORF">LCGC14_0221730</name>
</gene>
<feature type="domain" description="NUMOD4" evidence="1">
    <location>
        <begin position="9"/>
        <end position="50"/>
    </location>
</feature>